<dbReference type="SUPFAM" id="SSF69572">
    <property type="entry name" value="Activating enzymes of the ubiquitin-like proteins"/>
    <property type="match status" value="1"/>
</dbReference>
<dbReference type="AlphaFoldDB" id="B8D6I2"/>
<evidence type="ECO:0000313" key="2">
    <source>
        <dbReference type="EMBL" id="ACL11713.1"/>
    </source>
</evidence>
<evidence type="ECO:0000259" key="1">
    <source>
        <dbReference type="Pfam" id="PF00899"/>
    </source>
</evidence>
<dbReference type="InterPro" id="IPR045886">
    <property type="entry name" value="ThiF/MoeB/HesA"/>
</dbReference>
<reference evidence="2 3" key="1">
    <citation type="journal article" date="2009" name="J. Bacteriol.">
        <title>Complete genome sequence of the anaerobic, protein-degrading hyperthermophilic crenarchaeon Desulfurococcus kamchatkensis.</title>
        <authorList>
            <person name="Ravin N.V."/>
            <person name="Mardanov A.V."/>
            <person name="Beletsky A.V."/>
            <person name="Kublanov I.V."/>
            <person name="Kolganova T.V."/>
            <person name="Lebedinsky A.V."/>
            <person name="Chernyh N.A."/>
            <person name="Bonch-Osmolovskaya E.A."/>
            <person name="Skryabin K.G."/>
        </authorList>
    </citation>
    <scope>NUCLEOTIDE SEQUENCE [LARGE SCALE GENOMIC DNA]</scope>
    <source>
        <strain evidence="3">DSM 18924 / JCM 16383 / VKM B-2413 / 1221n</strain>
    </source>
</reference>
<dbReference type="Pfam" id="PF00899">
    <property type="entry name" value="ThiF"/>
    <property type="match status" value="1"/>
</dbReference>
<dbReference type="RefSeq" id="WP_012609054.1">
    <property type="nucleotide sequence ID" value="NC_011766.1"/>
</dbReference>
<name>B8D6I2_DESA1</name>
<evidence type="ECO:0000313" key="3">
    <source>
        <dbReference type="Proteomes" id="UP000006903"/>
    </source>
</evidence>
<dbReference type="GO" id="GO:0004792">
    <property type="term" value="F:thiosulfate-cyanide sulfurtransferase activity"/>
    <property type="evidence" value="ECO:0007669"/>
    <property type="project" value="TreeGrafter"/>
</dbReference>
<accession>B8D6I2</accession>
<proteinExistence type="predicted"/>
<dbReference type="eggNOG" id="arCOG01676">
    <property type="taxonomic scope" value="Archaea"/>
</dbReference>
<dbReference type="Proteomes" id="UP000006903">
    <property type="component" value="Chromosome"/>
</dbReference>
<dbReference type="GeneID" id="7171428"/>
<dbReference type="GO" id="GO:0008641">
    <property type="term" value="F:ubiquitin-like modifier activating enzyme activity"/>
    <property type="evidence" value="ECO:0007669"/>
    <property type="project" value="InterPro"/>
</dbReference>
<dbReference type="CDD" id="cd00757">
    <property type="entry name" value="ThiF_MoeB_HesA_family"/>
    <property type="match status" value="1"/>
</dbReference>
<dbReference type="InterPro" id="IPR035985">
    <property type="entry name" value="Ubiquitin-activating_enz"/>
</dbReference>
<sequence length="255" mass="28016">MSLSSVEYERYSRQLPIIGVEGQLKLKKTSILVAGAGGLASTILYYLTAAGVGRIVFIDDGLVELSNLQRQILYNTEDIGRPKVLASYEKLGKLNPGVTLEPIQATISRELLDKLVPSVDIVVDALDNWETRFLLDESAWRYGKPLVHAGIGEYYGQLTVVIPGKTPCLRYLFRSVGGGERGRVIVMAHIPGLLGLLEVNEVFKLILGYGSPLAGKILLFNAKTPSIDLVEVKYENSEEIEKYCGEPGVNHPSRE</sequence>
<protein>
    <submittedName>
        <fullName evidence="2">MoeB/thiF molybdopterin or thiamine synthase protein</fullName>
    </submittedName>
</protein>
<dbReference type="Gene3D" id="3.40.50.720">
    <property type="entry name" value="NAD(P)-binding Rossmann-like Domain"/>
    <property type="match status" value="1"/>
</dbReference>
<dbReference type="EMBL" id="CP001140">
    <property type="protein sequence ID" value="ACL11713.1"/>
    <property type="molecule type" value="Genomic_DNA"/>
</dbReference>
<dbReference type="GO" id="GO:0005737">
    <property type="term" value="C:cytoplasm"/>
    <property type="evidence" value="ECO:0007669"/>
    <property type="project" value="TreeGrafter"/>
</dbReference>
<dbReference type="STRING" id="490899.DKAM_1387"/>
<dbReference type="HOGENOM" id="CLU_013325_10_4_2"/>
<dbReference type="KEGG" id="dka:DKAM_1387"/>
<dbReference type="InterPro" id="IPR000594">
    <property type="entry name" value="ThiF_NAD_FAD-bd"/>
</dbReference>
<dbReference type="GO" id="GO:0016779">
    <property type="term" value="F:nucleotidyltransferase activity"/>
    <property type="evidence" value="ECO:0007669"/>
    <property type="project" value="TreeGrafter"/>
</dbReference>
<organism evidence="2 3">
    <name type="scientific">Desulfurococcus amylolyticus (strain DSM 18924 / JCM 16383 / VKM B-2413 / 1221n)</name>
    <name type="common">Desulfurococcus kamchatkensis</name>
    <dbReference type="NCBI Taxonomy" id="490899"/>
    <lineage>
        <taxon>Archaea</taxon>
        <taxon>Thermoproteota</taxon>
        <taxon>Thermoprotei</taxon>
        <taxon>Desulfurococcales</taxon>
        <taxon>Desulfurococcaceae</taxon>
        <taxon>Desulfurococcus</taxon>
    </lineage>
</organism>
<dbReference type="PANTHER" id="PTHR10953:SF102">
    <property type="entry name" value="ADENYLYLTRANSFERASE AND SULFURTRANSFERASE MOCS3"/>
    <property type="match status" value="1"/>
</dbReference>
<dbReference type="PANTHER" id="PTHR10953">
    <property type="entry name" value="UBIQUITIN-ACTIVATING ENZYME E1"/>
    <property type="match status" value="1"/>
</dbReference>
<gene>
    <name evidence="2" type="ordered locus">DKAM_1387</name>
</gene>
<feature type="domain" description="THIF-type NAD/FAD binding fold" evidence="1">
    <location>
        <begin position="11"/>
        <end position="237"/>
    </location>
</feature>